<accession>A0ABM9KB06</accession>
<dbReference type="InterPro" id="IPR018713">
    <property type="entry name" value="MPAB/Lcp_cat_dom"/>
</dbReference>
<name>A0ABM9KB06_9RALS</name>
<comment type="caution">
    <text evidence="3">The sequence shown here is derived from an EMBL/GenBank/DDBJ whole genome shotgun (WGS) entry which is preliminary data.</text>
</comment>
<dbReference type="PANTHER" id="PTHR36151:SF3">
    <property type="entry name" value="ER-BOUND OXYGENASE MPAB_MPAB'_RUBBER OXYGENASE CATALYTIC DOMAIN-CONTAINING PROTEIN"/>
    <property type="match status" value="1"/>
</dbReference>
<protein>
    <recommendedName>
        <fullName evidence="2">ER-bound oxygenase mpaB/mpaB'/Rubber oxygenase catalytic domain-containing protein</fullName>
    </recommendedName>
</protein>
<dbReference type="Pfam" id="PF09995">
    <property type="entry name" value="MPAB_Lcp_cat"/>
    <property type="match status" value="1"/>
</dbReference>
<feature type="domain" description="ER-bound oxygenase mpaB/mpaB'/Rubber oxygenase catalytic" evidence="2">
    <location>
        <begin position="92"/>
        <end position="316"/>
    </location>
</feature>
<dbReference type="PANTHER" id="PTHR36151">
    <property type="entry name" value="BLR2777 PROTEIN"/>
    <property type="match status" value="1"/>
</dbReference>
<evidence type="ECO:0000313" key="4">
    <source>
        <dbReference type="Proteomes" id="UP001189757"/>
    </source>
</evidence>
<dbReference type="EMBL" id="CATZLL010000014">
    <property type="protein sequence ID" value="CAJ0819765.1"/>
    <property type="molecule type" value="Genomic_DNA"/>
</dbReference>
<evidence type="ECO:0000259" key="2">
    <source>
        <dbReference type="Pfam" id="PF09995"/>
    </source>
</evidence>
<organism evidence="3 4">
    <name type="scientific">Ralstonia flaminis</name>
    <dbReference type="NCBI Taxonomy" id="3058597"/>
    <lineage>
        <taxon>Bacteria</taxon>
        <taxon>Pseudomonadati</taxon>
        <taxon>Pseudomonadota</taxon>
        <taxon>Betaproteobacteria</taxon>
        <taxon>Burkholderiales</taxon>
        <taxon>Burkholderiaceae</taxon>
        <taxon>Ralstonia</taxon>
    </lineage>
</organism>
<reference evidence="3 4" key="1">
    <citation type="submission" date="2023-07" db="EMBL/GenBank/DDBJ databases">
        <authorList>
            <person name="Peeters C."/>
        </authorList>
    </citation>
    <scope>NUCLEOTIDE SEQUENCE [LARGE SCALE GENOMIC DNA]</scope>
    <source>
        <strain evidence="3 4">LMG 18101</strain>
    </source>
</reference>
<dbReference type="Proteomes" id="UP001189757">
    <property type="component" value="Unassembled WGS sequence"/>
</dbReference>
<evidence type="ECO:0000256" key="1">
    <source>
        <dbReference type="SAM" id="MobiDB-lite"/>
    </source>
</evidence>
<sequence length="343" mass="37354">MQQAQQQAIHMPGRSCGVLSSRRETGPPVKMEAFTSRAIRHQFGTMLSPLATLRERIANQVRGLTRPTGGLTLDIASPPGDPGLFGPDAVCWQVHADFPSMMAGGISALLLQALHPRALAGVWDHSNFREDLQGRLGRTAQFVAGTTYGSRHDALTLIEHVKVIHGRIQGIAPDGRPYSANDPDLLTWVHVAEMSSFLAGYLRYVDGSLSGANQDRYFEETALIAELLGAADVPKSRAAVQAYLNAMRAELVASDRTRAVVEVLMTWQAPRPGLQPAVRLFLDAGIQLLPPWATQMLQLERPPLRAAFSAAAMRTVAPTLRWALHDGSVVRRARRRALAPSIS</sequence>
<proteinExistence type="predicted"/>
<evidence type="ECO:0000313" key="3">
    <source>
        <dbReference type="EMBL" id="CAJ0819765.1"/>
    </source>
</evidence>
<feature type="region of interest" description="Disordered" evidence="1">
    <location>
        <begin position="1"/>
        <end position="27"/>
    </location>
</feature>
<gene>
    <name evidence="3" type="ORF">LMG18101_04058</name>
</gene>
<keyword evidence="4" id="KW-1185">Reference proteome</keyword>